<keyword evidence="8" id="KW-1185">Reference proteome</keyword>
<organism evidence="7 8">
    <name type="scientific">Pararhizobium mangrovi</name>
    <dbReference type="NCBI Taxonomy" id="2590452"/>
    <lineage>
        <taxon>Bacteria</taxon>
        <taxon>Pseudomonadati</taxon>
        <taxon>Pseudomonadota</taxon>
        <taxon>Alphaproteobacteria</taxon>
        <taxon>Hyphomicrobiales</taxon>
        <taxon>Rhizobiaceae</taxon>
        <taxon>Rhizobium/Agrobacterium group</taxon>
        <taxon>Pararhizobium</taxon>
    </lineage>
</organism>
<dbReference type="AlphaFoldDB" id="A0A506U7P8"/>
<dbReference type="InterPro" id="IPR049445">
    <property type="entry name" value="TetR_SbtR-like_C"/>
</dbReference>
<gene>
    <name evidence="7" type="ORF">FJU11_06360</name>
</gene>
<evidence type="ECO:0000256" key="4">
    <source>
        <dbReference type="PROSITE-ProRule" id="PRU00335"/>
    </source>
</evidence>
<dbReference type="PROSITE" id="PS50977">
    <property type="entry name" value="HTH_TETR_2"/>
    <property type="match status" value="1"/>
</dbReference>
<dbReference type="InterPro" id="IPR009057">
    <property type="entry name" value="Homeodomain-like_sf"/>
</dbReference>
<evidence type="ECO:0000259" key="6">
    <source>
        <dbReference type="PROSITE" id="PS50977"/>
    </source>
</evidence>
<evidence type="ECO:0000256" key="2">
    <source>
        <dbReference type="ARBA" id="ARBA00023125"/>
    </source>
</evidence>
<dbReference type="InterPro" id="IPR050109">
    <property type="entry name" value="HTH-type_TetR-like_transc_reg"/>
</dbReference>
<evidence type="ECO:0000256" key="3">
    <source>
        <dbReference type="ARBA" id="ARBA00023163"/>
    </source>
</evidence>
<feature type="region of interest" description="Disordered" evidence="5">
    <location>
        <begin position="1"/>
        <end position="21"/>
    </location>
</feature>
<dbReference type="GO" id="GO:0000976">
    <property type="term" value="F:transcription cis-regulatory region binding"/>
    <property type="evidence" value="ECO:0007669"/>
    <property type="project" value="TreeGrafter"/>
</dbReference>
<dbReference type="OrthoDB" id="9795011at2"/>
<keyword evidence="3" id="KW-0804">Transcription</keyword>
<proteinExistence type="predicted"/>
<keyword evidence="1" id="KW-0805">Transcription regulation</keyword>
<protein>
    <submittedName>
        <fullName evidence="7">TetR family transcriptional regulator</fullName>
    </submittedName>
</protein>
<feature type="domain" description="HTH tetR-type" evidence="6">
    <location>
        <begin position="21"/>
        <end position="80"/>
    </location>
</feature>
<accession>A0A506U7P8</accession>
<dbReference type="EMBL" id="VHLH01000008">
    <property type="protein sequence ID" value="TPW29890.1"/>
    <property type="molecule type" value="Genomic_DNA"/>
</dbReference>
<evidence type="ECO:0000313" key="7">
    <source>
        <dbReference type="EMBL" id="TPW29890.1"/>
    </source>
</evidence>
<reference evidence="7 8" key="1">
    <citation type="submission" date="2019-06" db="EMBL/GenBank/DDBJ databases">
        <authorList>
            <person name="Li M."/>
        </authorList>
    </citation>
    <scope>NUCLEOTIDE SEQUENCE [LARGE SCALE GENOMIC DNA]</scope>
    <source>
        <strain evidence="7 8">BGMRC6574</strain>
    </source>
</reference>
<dbReference type="SUPFAM" id="SSF48498">
    <property type="entry name" value="Tetracyclin repressor-like, C-terminal domain"/>
    <property type="match status" value="1"/>
</dbReference>
<evidence type="ECO:0000313" key="8">
    <source>
        <dbReference type="Proteomes" id="UP000320314"/>
    </source>
</evidence>
<dbReference type="InterPro" id="IPR001647">
    <property type="entry name" value="HTH_TetR"/>
</dbReference>
<dbReference type="PANTHER" id="PTHR30055:SF234">
    <property type="entry name" value="HTH-TYPE TRANSCRIPTIONAL REGULATOR BETI"/>
    <property type="match status" value="1"/>
</dbReference>
<dbReference type="Pfam" id="PF21597">
    <property type="entry name" value="TetR_C_43"/>
    <property type="match status" value="1"/>
</dbReference>
<feature type="DNA-binding region" description="H-T-H motif" evidence="4">
    <location>
        <begin position="43"/>
        <end position="62"/>
    </location>
</feature>
<dbReference type="PRINTS" id="PR00455">
    <property type="entry name" value="HTHTETR"/>
</dbReference>
<sequence>MEKKVEQGKTKATRRPRSDALRNRQRLVDAARVIFATGGPDASLEAVARRADVGIGTLYRHFPTRDVLFETVYRSEVDDVVALAERLSRTDEPMAALAAWLRANVDLVATKKGMLAALALAADGRAQLYADSLARLSTAADLLMERARDDGLIRSDIEAEELLRSLVGTCHMTPDGRTWRADVMRLMDVFLDGLRVRAA</sequence>
<dbReference type="SUPFAM" id="SSF46689">
    <property type="entry name" value="Homeodomain-like"/>
    <property type="match status" value="1"/>
</dbReference>
<keyword evidence="2 4" id="KW-0238">DNA-binding</keyword>
<dbReference type="Gene3D" id="1.10.357.10">
    <property type="entry name" value="Tetracycline Repressor, domain 2"/>
    <property type="match status" value="1"/>
</dbReference>
<comment type="caution">
    <text evidence="7">The sequence shown here is derived from an EMBL/GenBank/DDBJ whole genome shotgun (WGS) entry which is preliminary data.</text>
</comment>
<dbReference type="GO" id="GO:0003700">
    <property type="term" value="F:DNA-binding transcription factor activity"/>
    <property type="evidence" value="ECO:0007669"/>
    <property type="project" value="TreeGrafter"/>
</dbReference>
<evidence type="ECO:0000256" key="5">
    <source>
        <dbReference type="SAM" id="MobiDB-lite"/>
    </source>
</evidence>
<evidence type="ECO:0000256" key="1">
    <source>
        <dbReference type="ARBA" id="ARBA00023015"/>
    </source>
</evidence>
<dbReference type="InterPro" id="IPR036271">
    <property type="entry name" value="Tet_transcr_reg_TetR-rel_C_sf"/>
</dbReference>
<dbReference type="Pfam" id="PF00440">
    <property type="entry name" value="TetR_N"/>
    <property type="match status" value="1"/>
</dbReference>
<dbReference type="PANTHER" id="PTHR30055">
    <property type="entry name" value="HTH-TYPE TRANSCRIPTIONAL REGULATOR RUTR"/>
    <property type="match status" value="1"/>
</dbReference>
<dbReference type="Proteomes" id="UP000320314">
    <property type="component" value="Unassembled WGS sequence"/>
</dbReference>
<name>A0A506U7P8_9HYPH</name>